<evidence type="ECO:0000259" key="1">
    <source>
        <dbReference type="Pfam" id="PF07171"/>
    </source>
</evidence>
<comment type="caution">
    <text evidence="3">The sequence shown here is derived from an EMBL/GenBank/DDBJ whole genome shotgun (WGS) entry which is preliminary data.</text>
</comment>
<dbReference type="STRING" id="626937.HMPREF3293_01183"/>
<dbReference type="Proteomes" id="UP000070366">
    <property type="component" value="Unassembled WGS sequence"/>
</dbReference>
<dbReference type="EMBL" id="LSZW01000054">
    <property type="protein sequence ID" value="KXK65891.1"/>
    <property type="molecule type" value="Genomic_DNA"/>
</dbReference>
<dbReference type="OrthoDB" id="9815420at2"/>
<name>A0A136Q5E7_9FIRM</name>
<dbReference type="KEGG" id="cmiu:B1H56_06155"/>
<evidence type="ECO:0000259" key="2">
    <source>
        <dbReference type="Pfam" id="PF07364"/>
    </source>
</evidence>
<sequence length="503" mass="55373">MPRDGERAPFPAACGGKRDNPMKVLTGSFQCESNSFCDDVATENDFEVHYGNDAAQKLAATRYFEENGIETVPMVFASALPSGEVAYSAYQYFEGIFLEKIREQKAFDGIYIYFHGSMYVEGHGCGEELLTTAIRREIGDGIPISAALDFHATLSDQFYRNVNAVNGFRTAPHTDHDDTERRAARSLIECMKRNITPRLQRVRVPFLGADASVTANEPYLSVTKELKRLDAEDHVISCAFFNGHAWYDAPHTGACAVVADLDSETAFAEAMRLAKVFWEHKEGAVFEGAMPADEAVDYSLAQNGGLIFVNDSGDNTTAGAWGAGTLMLRKYLEKGADGVLVCGIFDPAVTSELLQSKPGEKRHIVLCKGKHTAQEIETGLDVTVKSSGIVCGWAGDEVGEGVVAESGGIDILITNARAAFTTLRHFEKMGIDPRDYRIIVLKMGYLFPRLRDISEQAVVALTPGQSTNDFSQIGFRRAPDRLYPACTDIRWEEIEAEAKRRRL</sequence>
<feature type="domain" description="Microcystin LR degradation protein MlrC C-terminal" evidence="1">
    <location>
        <begin position="310"/>
        <end position="477"/>
    </location>
</feature>
<proteinExistence type="predicted"/>
<organism evidence="3 4">
    <name type="scientific">Christensenella minuta</name>
    <dbReference type="NCBI Taxonomy" id="626937"/>
    <lineage>
        <taxon>Bacteria</taxon>
        <taxon>Bacillati</taxon>
        <taxon>Bacillota</taxon>
        <taxon>Clostridia</taxon>
        <taxon>Christensenellales</taxon>
        <taxon>Christensenellaceae</taxon>
        <taxon>Christensenella</taxon>
    </lineage>
</organism>
<evidence type="ECO:0008006" key="5">
    <source>
        <dbReference type="Google" id="ProtNLM"/>
    </source>
</evidence>
<evidence type="ECO:0000313" key="4">
    <source>
        <dbReference type="Proteomes" id="UP000070366"/>
    </source>
</evidence>
<accession>A0A136Q5E7</accession>
<reference evidence="3 4" key="1">
    <citation type="submission" date="2016-02" db="EMBL/GenBank/DDBJ databases">
        <authorList>
            <person name="Wen L."/>
            <person name="He K."/>
            <person name="Yang H."/>
        </authorList>
    </citation>
    <scope>NUCLEOTIDE SEQUENCE [LARGE SCALE GENOMIC DNA]</scope>
    <source>
        <strain evidence="3 4">DSM 22607</strain>
    </source>
</reference>
<protein>
    <recommendedName>
        <fullName evidence="5">MlrC</fullName>
    </recommendedName>
</protein>
<gene>
    <name evidence="3" type="ORF">HMPREF3293_01183</name>
</gene>
<dbReference type="InterPro" id="IPR010799">
    <property type="entry name" value="MlrC_C"/>
</dbReference>
<feature type="domain" description="Microcystin LR degradation protein MlrC N-terminal" evidence="2">
    <location>
        <begin position="23"/>
        <end position="297"/>
    </location>
</feature>
<dbReference type="AlphaFoldDB" id="A0A136Q5E7"/>
<evidence type="ECO:0000313" key="3">
    <source>
        <dbReference type="EMBL" id="KXK65891.1"/>
    </source>
</evidence>
<dbReference type="InterPro" id="IPR015995">
    <property type="entry name" value="MlrC_N"/>
</dbReference>
<keyword evidence="4" id="KW-1185">Reference proteome</keyword>
<dbReference type="Pfam" id="PF07364">
    <property type="entry name" value="DUF1485"/>
    <property type="match status" value="1"/>
</dbReference>
<dbReference type="Pfam" id="PF07171">
    <property type="entry name" value="MlrC_C"/>
    <property type="match status" value="1"/>
</dbReference>